<keyword evidence="2 4" id="KW-0413">Isomerase</keyword>
<evidence type="ECO:0000313" key="5">
    <source>
        <dbReference type="Proteomes" id="UP000030428"/>
    </source>
</evidence>
<dbReference type="InterPro" id="IPR003719">
    <property type="entry name" value="Phenazine_PhzF-like"/>
</dbReference>
<reference evidence="4 5" key="1">
    <citation type="journal article" date="2016" name="Front. Microbiol.">
        <title>Single-Cell (Meta-)Genomics of a Dimorphic Candidatus Thiomargarita nelsonii Reveals Genomic Plasticity.</title>
        <authorList>
            <person name="Flood B.E."/>
            <person name="Fliss P."/>
            <person name="Jones D.S."/>
            <person name="Dick G.J."/>
            <person name="Jain S."/>
            <person name="Kaster A.K."/>
            <person name="Winkel M."/>
            <person name="Mussmann M."/>
            <person name="Bailey J."/>
        </authorList>
    </citation>
    <scope>NUCLEOTIDE SEQUENCE [LARGE SCALE GENOMIC DNA]</scope>
    <source>
        <strain evidence="4">Hydrate Ridge</strain>
    </source>
</reference>
<dbReference type="EMBL" id="JSZA02000023">
    <property type="protein sequence ID" value="TGO03353.1"/>
    <property type="molecule type" value="Genomic_DNA"/>
</dbReference>
<feature type="active site" evidence="3">
    <location>
        <position position="46"/>
    </location>
</feature>
<keyword evidence="5" id="KW-1185">Reference proteome</keyword>
<dbReference type="NCBIfam" id="TIGR00654">
    <property type="entry name" value="PhzF_family"/>
    <property type="match status" value="1"/>
</dbReference>
<dbReference type="Proteomes" id="UP000030428">
    <property type="component" value="Unassembled WGS sequence"/>
</dbReference>
<dbReference type="Gene3D" id="3.10.310.10">
    <property type="entry name" value="Diaminopimelate Epimerase, Chain A, domain 1"/>
    <property type="match status" value="2"/>
</dbReference>
<proteinExistence type="inferred from homology"/>
<dbReference type="GO" id="GO:0016853">
    <property type="term" value="F:isomerase activity"/>
    <property type="evidence" value="ECO:0007669"/>
    <property type="project" value="UniProtKB-KW"/>
</dbReference>
<evidence type="ECO:0000256" key="2">
    <source>
        <dbReference type="ARBA" id="ARBA00023235"/>
    </source>
</evidence>
<accession>A0A4E0QRA3</accession>
<dbReference type="PANTHER" id="PTHR13774:SF17">
    <property type="entry name" value="PHENAZINE BIOSYNTHESIS-LIKE DOMAIN-CONTAINING PROTEIN"/>
    <property type="match status" value="1"/>
</dbReference>
<protein>
    <submittedName>
        <fullName evidence="4">Isomerase</fullName>
    </submittedName>
</protein>
<sequence length="259" mass="28909">MRMELYQIDAFANKPFEGNPAAICPLESWLPDELMQSIATENNLSETAFFVPNDSGYQIRWFTPVHEVNLCGHATLAAAYVIFTILDHKENKISFASKSGILTVTRDEECLEMDFPTQPPKQCSIPEQIIKAFGIPPIECLKSEDYLVVFENEECILNAKPNMSLLSELDLRGVAITARGNNYDFVTRFFAPKYGINEDPVTGSAFTQLIPYWSKKLGKNNLTAKQMSKRGGEVGCVYAGERVLISGKATKYMAGKIEV</sequence>
<evidence type="ECO:0000256" key="1">
    <source>
        <dbReference type="ARBA" id="ARBA00008270"/>
    </source>
</evidence>
<evidence type="ECO:0000313" key="4">
    <source>
        <dbReference type="EMBL" id="TGO03353.1"/>
    </source>
</evidence>
<comment type="caution">
    <text evidence="4">The sequence shown here is derived from an EMBL/GenBank/DDBJ whole genome shotgun (WGS) entry which is preliminary data.</text>
</comment>
<dbReference type="PANTHER" id="PTHR13774">
    <property type="entry name" value="PHENAZINE BIOSYNTHESIS PROTEIN"/>
    <property type="match status" value="1"/>
</dbReference>
<gene>
    <name evidence="4" type="ORF">PN36_08055</name>
</gene>
<dbReference type="SUPFAM" id="SSF54506">
    <property type="entry name" value="Diaminopimelate epimerase-like"/>
    <property type="match status" value="1"/>
</dbReference>
<dbReference type="GO" id="GO:0005737">
    <property type="term" value="C:cytoplasm"/>
    <property type="evidence" value="ECO:0007669"/>
    <property type="project" value="TreeGrafter"/>
</dbReference>
<organism evidence="4 5">
    <name type="scientific">Candidatus Thiomargarita nelsonii</name>
    <dbReference type="NCBI Taxonomy" id="1003181"/>
    <lineage>
        <taxon>Bacteria</taxon>
        <taxon>Pseudomonadati</taxon>
        <taxon>Pseudomonadota</taxon>
        <taxon>Gammaproteobacteria</taxon>
        <taxon>Thiotrichales</taxon>
        <taxon>Thiotrichaceae</taxon>
        <taxon>Thiomargarita</taxon>
    </lineage>
</organism>
<dbReference type="PIRSF" id="PIRSF016184">
    <property type="entry name" value="PhzC_PhzF"/>
    <property type="match status" value="1"/>
</dbReference>
<name>A0A4E0QRA3_9GAMM</name>
<dbReference type="AlphaFoldDB" id="A0A4E0QRA3"/>
<comment type="similarity">
    <text evidence="1">Belongs to the PhzF family.</text>
</comment>
<evidence type="ECO:0000256" key="3">
    <source>
        <dbReference type="PIRSR" id="PIRSR016184-1"/>
    </source>
</evidence>
<dbReference type="Pfam" id="PF02567">
    <property type="entry name" value="PhzC-PhzF"/>
    <property type="match status" value="1"/>
</dbReference>